<gene>
    <name evidence="2" type="ORF">ACFOD9_12085</name>
</gene>
<dbReference type="EC" id="3.4.24.-" evidence="2"/>
<dbReference type="SUPFAM" id="SSF51261">
    <property type="entry name" value="Duplicated hybrid motif"/>
    <property type="match status" value="1"/>
</dbReference>
<proteinExistence type="predicted"/>
<sequence>MRPDRRRALGLIGGGLAAGALARGAWATSLALPALELTASRLTQGGWARGLARHGVSVDLDGAPVPTDPSGAFLIAFDRDAPPEARLHARAANGWETTLPLAIAPRAWQIERIDAPRRPPSLPSADYLRIRKAELAQIGAARAKVTGATGWNQPMIRPAPGRVSGRFGAQRIYRGEPGAYHSGLDLAAAAGTPIHCPADGVVILAAAAPFTLEGKLLMIDHGMGLTSAFLHCSAHRVALGDTVRQGQVVAEVGMTGRATGPHLHWGLRWHEARLDPLLFLPQEA</sequence>
<keyword evidence="2" id="KW-0378">Hydrolase</keyword>
<evidence type="ECO:0000259" key="1">
    <source>
        <dbReference type="Pfam" id="PF01551"/>
    </source>
</evidence>
<dbReference type="CDD" id="cd12797">
    <property type="entry name" value="M23_peptidase"/>
    <property type="match status" value="1"/>
</dbReference>
<dbReference type="Pfam" id="PF01551">
    <property type="entry name" value="Peptidase_M23"/>
    <property type="match status" value="1"/>
</dbReference>
<dbReference type="EMBL" id="JBHRTQ010000010">
    <property type="protein sequence ID" value="MFC3174989.1"/>
    <property type="molecule type" value="Genomic_DNA"/>
</dbReference>
<name>A0ABV7ITV6_9SPHN</name>
<protein>
    <submittedName>
        <fullName evidence="2">M23 family metallopeptidase</fullName>
        <ecNumber evidence="2">3.4.24.-</ecNumber>
    </submittedName>
</protein>
<dbReference type="Proteomes" id="UP001595604">
    <property type="component" value="Unassembled WGS sequence"/>
</dbReference>
<dbReference type="PANTHER" id="PTHR21666:SF285">
    <property type="entry name" value="M23 FAMILY METALLOPEPTIDASE"/>
    <property type="match status" value="1"/>
</dbReference>
<dbReference type="GO" id="GO:0016787">
    <property type="term" value="F:hydrolase activity"/>
    <property type="evidence" value="ECO:0007669"/>
    <property type="project" value="UniProtKB-KW"/>
</dbReference>
<dbReference type="PROSITE" id="PS51318">
    <property type="entry name" value="TAT"/>
    <property type="match status" value="1"/>
</dbReference>
<dbReference type="RefSeq" id="WP_379510365.1">
    <property type="nucleotide sequence ID" value="NZ_JBHRTQ010000010.1"/>
</dbReference>
<reference evidence="3" key="1">
    <citation type="journal article" date="2019" name="Int. J. Syst. Evol. Microbiol.">
        <title>The Global Catalogue of Microorganisms (GCM) 10K type strain sequencing project: providing services to taxonomists for standard genome sequencing and annotation.</title>
        <authorList>
            <consortium name="The Broad Institute Genomics Platform"/>
            <consortium name="The Broad Institute Genome Sequencing Center for Infectious Disease"/>
            <person name="Wu L."/>
            <person name="Ma J."/>
        </authorList>
    </citation>
    <scope>NUCLEOTIDE SEQUENCE [LARGE SCALE GENOMIC DNA]</scope>
    <source>
        <strain evidence="3">KCTC 42984</strain>
    </source>
</reference>
<dbReference type="PANTHER" id="PTHR21666">
    <property type="entry name" value="PEPTIDASE-RELATED"/>
    <property type="match status" value="1"/>
</dbReference>
<keyword evidence="3" id="KW-1185">Reference proteome</keyword>
<accession>A0ABV7ITV6</accession>
<organism evidence="2 3">
    <name type="scientific">Novosphingobium bradum</name>
    <dbReference type="NCBI Taxonomy" id="1737444"/>
    <lineage>
        <taxon>Bacteria</taxon>
        <taxon>Pseudomonadati</taxon>
        <taxon>Pseudomonadota</taxon>
        <taxon>Alphaproteobacteria</taxon>
        <taxon>Sphingomonadales</taxon>
        <taxon>Sphingomonadaceae</taxon>
        <taxon>Novosphingobium</taxon>
    </lineage>
</organism>
<evidence type="ECO:0000313" key="3">
    <source>
        <dbReference type="Proteomes" id="UP001595604"/>
    </source>
</evidence>
<dbReference type="Gene3D" id="2.70.70.10">
    <property type="entry name" value="Glucose Permease (Domain IIA)"/>
    <property type="match status" value="1"/>
</dbReference>
<dbReference type="InterPro" id="IPR006311">
    <property type="entry name" value="TAT_signal"/>
</dbReference>
<dbReference type="InterPro" id="IPR011055">
    <property type="entry name" value="Dup_hybrid_motif"/>
</dbReference>
<dbReference type="InterPro" id="IPR050570">
    <property type="entry name" value="Cell_wall_metabolism_enzyme"/>
</dbReference>
<comment type="caution">
    <text evidence="2">The sequence shown here is derived from an EMBL/GenBank/DDBJ whole genome shotgun (WGS) entry which is preliminary data.</text>
</comment>
<feature type="domain" description="M23ase beta-sheet core" evidence="1">
    <location>
        <begin position="180"/>
        <end position="276"/>
    </location>
</feature>
<dbReference type="InterPro" id="IPR016047">
    <property type="entry name" value="M23ase_b-sheet_dom"/>
</dbReference>
<evidence type="ECO:0000313" key="2">
    <source>
        <dbReference type="EMBL" id="MFC3174989.1"/>
    </source>
</evidence>